<dbReference type="Gene3D" id="1.10.150.130">
    <property type="match status" value="1"/>
</dbReference>
<dbReference type="GO" id="GO:0015074">
    <property type="term" value="P:DNA integration"/>
    <property type="evidence" value="ECO:0007669"/>
    <property type="project" value="InterPro"/>
</dbReference>
<accession>A0A7W7CC99</accession>
<sequence length="344" mass="38310">MTNQPNEPATDAQIEAARVVLDSMGLKPEDLVEPPRVRPAVPTFAEYIPVVSDAVADGARKAYGPYWKRIEKSWGERRMDELSPSDIRAKMEEIRRNVVIRRSARGGYSAAGHFVSAVRCLYRHLVDDKLMSRDDNPTLKIKKPAAPPSRRHGLQDSRLAEINSVATTTGNDPALDGLLLRFHVETACRRGGALALRACDLDPDQCLVQLHEKGQKDRWQPVSPTMMAHLQAHFLHRCGGDPAEQLFRFADGRPMAASRYDHLWKRVGKHLSWVRAQMVTAHWLRHTTLTWVERNFGYAVARAFAGHAENNDAGATSTYVRASIHEVAAALAALTGEPHPLAKT</sequence>
<dbReference type="InterPro" id="IPR050090">
    <property type="entry name" value="Tyrosine_recombinase_XerCD"/>
</dbReference>
<dbReference type="PANTHER" id="PTHR30349">
    <property type="entry name" value="PHAGE INTEGRASE-RELATED"/>
    <property type="match status" value="1"/>
</dbReference>
<dbReference type="GO" id="GO:0006310">
    <property type="term" value="P:DNA recombination"/>
    <property type="evidence" value="ECO:0007669"/>
    <property type="project" value="UniProtKB-KW"/>
</dbReference>
<evidence type="ECO:0000259" key="4">
    <source>
        <dbReference type="PROSITE" id="PS51898"/>
    </source>
</evidence>
<dbReference type="InterPro" id="IPR002104">
    <property type="entry name" value="Integrase_catalytic"/>
</dbReference>
<feature type="domain" description="Tyr recombinase" evidence="4">
    <location>
        <begin position="149"/>
        <end position="332"/>
    </location>
</feature>
<dbReference type="GO" id="GO:0003677">
    <property type="term" value="F:DNA binding"/>
    <property type="evidence" value="ECO:0007669"/>
    <property type="project" value="UniProtKB-KW"/>
</dbReference>
<dbReference type="EMBL" id="JACHMH010000001">
    <property type="protein sequence ID" value="MBB4677251.1"/>
    <property type="molecule type" value="Genomic_DNA"/>
</dbReference>
<keyword evidence="2" id="KW-0233">DNA recombination</keyword>
<dbReference type="InterPro" id="IPR013762">
    <property type="entry name" value="Integrase-like_cat_sf"/>
</dbReference>
<dbReference type="RefSeq" id="WP_312987440.1">
    <property type="nucleotide sequence ID" value="NZ_BAAAUI010000050.1"/>
</dbReference>
<organism evidence="5 6">
    <name type="scientific">Crossiella cryophila</name>
    <dbReference type="NCBI Taxonomy" id="43355"/>
    <lineage>
        <taxon>Bacteria</taxon>
        <taxon>Bacillati</taxon>
        <taxon>Actinomycetota</taxon>
        <taxon>Actinomycetes</taxon>
        <taxon>Pseudonocardiales</taxon>
        <taxon>Pseudonocardiaceae</taxon>
        <taxon>Crossiella</taxon>
    </lineage>
</organism>
<comment type="caution">
    <text evidence="5">The sequence shown here is derived from an EMBL/GenBank/DDBJ whole genome shotgun (WGS) entry which is preliminary data.</text>
</comment>
<evidence type="ECO:0000313" key="5">
    <source>
        <dbReference type="EMBL" id="MBB4677251.1"/>
    </source>
</evidence>
<dbReference type="AlphaFoldDB" id="A0A7W7CC99"/>
<evidence type="ECO:0000256" key="3">
    <source>
        <dbReference type="SAM" id="MobiDB-lite"/>
    </source>
</evidence>
<dbReference type="InterPro" id="IPR011010">
    <property type="entry name" value="DNA_brk_join_enz"/>
</dbReference>
<dbReference type="SUPFAM" id="SSF56349">
    <property type="entry name" value="DNA breaking-rejoining enzymes"/>
    <property type="match status" value="1"/>
</dbReference>
<name>A0A7W7CC99_9PSEU</name>
<dbReference type="Pfam" id="PF00589">
    <property type="entry name" value="Phage_integrase"/>
    <property type="match status" value="1"/>
</dbReference>
<dbReference type="PROSITE" id="PS51898">
    <property type="entry name" value="TYR_RECOMBINASE"/>
    <property type="match status" value="1"/>
</dbReference>
<keyword evidence="6" id="KW-1185">Reference proteome</keyword>
<reference evidence="5 6" key="1">
    <citation type="submission" date="2020-08" db="EMBL/GenBank/DDBJ databases">
        <title>Sequencing the genomes of 1000 actinobacteria strains.</title>
        <authorList>
            <person name="Klenk H.-P."/>
        </authorList>
    </citation>
    <scope>NUCLEOTIDE SEQUENCE [LARGE SCALE GENOMIC DNA]</scope>
    <source>
        <strain evidence="5 6">DSM 44230</strain>
    </source>
</reference>
<evidence type="ECO:0000313" key="6">
    <source>
        <dbReference type="Proteomes" id="UP000533598"/>
    </source>
</evidence>
<dbReference type="InterPro" id="IPR010998">
    <property type="entry name" value="Integrase_recombinase_N"/>
</dbReference>
<keyword evidence="1" id="KW-0238">DNA-binding</keyword>
<dbReference type="Gene3D" id="1.10.443.10">
    <property type="entry name" value="Intergrase catalytic core"/>
    <property type="match status" value="1"/>
</dbReference>
<evidence type="ECO:0000256" key="1">
    <source>
        <dbReference type="ARBA" id="ARBA00023125"/>
    </source>
</evidence>
<dbReference type="CDD" id="cd00397">
    <property type="entry name" value="DNA_BRE_C"/>
    <property type="match status" value="1"/>
</dbReference>
<dbReference type="Proteomes" id="UP000533598">
    <property type="component" value="Unassembled WGS sequence"/>
</dbReference>
<feature type="region of interest" description="Disordered" evidence="3">
    <location>
        <begin position="136"/>
        <end position="155"/>
    </location>
</feature>
<proteinExistence type="predicted"/>
<evidence type="ECO:0000256" key="2">
    <source>
        <dbReference type="ARBA" id="ARBA00023172"/>
    </source>
</evidence>
<protein>
    <submittedName>
        <fullName evidence="5">Integrase</fullName>
    </submittedName>
</protein>
<gene>
    <name evidence="5" type="ORF">HNR67_003369</name>
</gene>